<evidence type="ECO:0000256" key="4">
    <source>
        <dbReference type="ARBA" id="ARBA00022729"/>
    </source>
</evidence>
<evidence type="ECO:0000256" key="5">
    <source>
        <dbReference type="SAM" id="MobiDB-lite"/>
    </source>
</evidence>
<evidence type="ECO:0000313" key="7">
    <source>
        <dbReference type="EMBL" id="RNB59112.1"/>
    </source>
</evidence>
<name>A0A3M8B736_9BACL</name>
<feature type="region of interest" description="Disordered" evidence="5">
    <location>
        <begin position="37"/>
        <end position="66"/>
    </location>
</feature>
<dbReference type="SUPFAM" id="SSF53807">
    <property type="entry name" value="Helical backbone' metal receptor"/>
    <property type="match status" value="1"/>
</dbReference>
<gene>
    <name evidence="7" type="ORF">EB820_04940</name>
</gene>
<comment type="similarity">
    <text evidence="2">Belongs to the bacterial solute-binding protein 8 family.</text>
</comment>
<dbReference type="InterPro" id="IPR051313">
    <property type="entry name" value="Bact_iron-sidero_bind"/>
</dbReference>
<keyword evidence="3" id="KW-0813">Transport</keyword>
<sequence>MSKKRGFSDEQKFTSVTGGDGLVVHHAAAECLLRYDEHESGDSSPAAGRRKYSSKSRDDYVQTTSGEVEIPKNPKRVIVLADSYVGYFLALGIKPVGLSEFALNHPFYAGKVDGVENIGGYGDDSNSLEKLLELKPDVIVMLDNAKNIENIKKIAPTIAIKYGEKDLREQLRAFGKVFGKEKEAEAWIANWEGKIAKYKPAVQEIVGDKKVTILGGDMKSLGAFGDYYGRGGWQQAVAGASL</sequence>
<evidence type="ECO:0000256" key="2">
    <source>
        <dbReference type="ARBA" id="ARBA00008814"/>
    </source>
</evidence>
<evidence type="ECO:0000256" key="3">
    <source>
        <dbReference type="ARBA" id="ARBA00022448"/>
    </source>
</evidence>
<proteinExistence type="inferred from homology"/>
<keyword evidence="4" id="KW-0732">Signal</keyword>
<dbReference type="PROSITE" id="PS50983">
    <property type="entry name" value="FE_B12_PBP"/>
    <property type="match status" value="1"/>
</dbReference>
<dbReference type="Proteomes" id="UP000276178">
    <property type="component" value="Unassembled WGS sequence"/>
</dbReference>
<comment type="subcellular location">
    <subcellularLocation>
        <location evidence="1">Cell envelope</location>
    </subcellularLocation>
</comment>
<dbReference type="OrthoDB" id="2241086at2"/>
<evidence type="ECO:0000313" key="8">
    <source>
        <dbReference type="Proteomes" id="UP000276178"/>
    </source>
</evidence>
<dbReference type="GO" id="GO:0030288">
    <property type="term" value="C:outer membrane-bounded periplasmic space"/>
    <property type="evidence" value="ECO:0007669"/>
    <property type="project" value="TreeGrafter"/>
</dbReference>
<reference evidence="7 8" key="1">
    <citation type="submission" date="2018-10" db="EMBL/GenBank/DDBJ databases">
        <title>Phylogenomics of Brevibacillus.</title>
        <authorList>
            <person name="Dunlap C."/>
        </authorList>
    </citation>
    <scope>NUCLEOTIDE SEQUENCE [LARGE SCALE GENOMIC DNA]</scope>
    <source>
        <strain evidence="7 8">NRRL NRS 1219</strain>
    </source>
</reference>
<dbReference type="InterPro" id="IPR002491">
    <property type="entry name" value="ABC_transptr_periplasmic_BD"/>
</dbReference>
<dbReference type="EMBL" id="RHHN01000015">
    <property type="protein sequence ID" value="RNB59112.1"/>
    <property type="molecule type" value="Genomic_DNA"/>
</dbReference>
<comment type="caution">
    <text evidence="7">The sequence shown here is derived from an EMBL/GenBank/DDBJ whole genome shotgun (WGS) entry which is preliminary data.</text>
</comment>
<dbReference type="GO" id="GO:1901678">
    <property type="term" value="P:iron coordination entity transport"/>
    <property type="evidence" value="ECO:0007669"/>
    <property type="project" value="UniProtKB-ARBA"/>
</dbReference>
<protein>
    <recommendedName>
        <fullName evidence="6">Fe/B12 periplasmic-binding domain-containing protein</fullName>
    </recommendedName>
</protein>
<dbReference type="PANTHER" id="PTHR30532">
    <property type="entry name" value="IRON III DICITRATE-BINDING PERIPLASMIC PROTEIN"/>
    <property type="match status" value="1"/>
</dbReference>
<accession>A0A3M8B736</accession>
<evidence type="ECO:0000256" key="1">
    <source>
        <dbReference type="ARBA" id="ARBA00004196"/>
    </source>
</evidence>
<evidence type="ECO:0000259" key="6">
    <source>
        <dbReference type="PROSITE" id="PS50983"/>
    </source>
</evidence>
<dbReference type="PANTHER" id="PTHR30532:SF26">
    <property type="entry name" value="IRON(3+)-HYDROXAMATE-BINDING PROTEIN FHUD"/>
    <property type="match status" value="1"/>
</dbReference>
<dbReference type="Gene3D" id="3.40.50.1980">
    <property type="entry name" value="Nitrogenase molybdenum iron protein domain"/>
    <property type="match status" value="2"/>
</dbReference>
<dbReference type="AlphaFoldDB" id="A0A3M8B736"/>
<dbReference type="Pfam" id="PF01497">
    <property type="entry name" value="Peripla_BP_2"/>
    <property type="match status" value="1"/>
</dbReference>
<organism evidence="7 8">
    <name type="scientific">Brevibacillus agri</name>
    <dbReference type="NCBI Taxonomy" id="51101"/>
    <lineage>
        <taxon>Bacteria</taxon>
        <taxon>Bacillati</taxon>
        <taxon>Bacillota</taxon>
        <taxon>Bacilli</taxon>
        <taxon>Bacillales</taxon>
        <taxon>Paenibacillaceae</taxon>
        <taxon>Brevibacillus</taxon>
    </lineage>
</organism>
<feature type="domain" description="Fe/B12 periplasmic-binding" evidence="6">
    <location>
        <begin position="76"/>
        <end position="242"/>
    </location>
</feature>